<reference evidence="5 6" key="1">
    <citation type="journal article" date="2019" name="Emerg. Microbes Infect.">
        <title>Comprehensive subspecies identification of 175 nontuberculous mycobacteria species based on 7547 genomic profiles.</title>
        <authorList>
            <person name="Matsumoto Y."/>
            <person name="Kinjo T."/>
            <person name="Motooka D."/>
            <person name="Nabeya D."/>
            <person name="Jung N."/>
            <person name="Uechi K."/>
            <person name="Horii T."/>
            <person name="Iida T."/>
            <person name="Fujita J."/>
            <person name="Nakamura S."/>
        </authorList>
    </citation>
    <scope>NUCLEOTIDE SEQUENCE [LARGE SCALE GENOMIC DNA]</scope>
    <source>
        <strain evidence="5 6">JCM 16018</strain>
    </source>
</reference>
<evidence type="ECO:0000256" key="2">
    <source>
        <dbReference type="PIRSR" id="PIRSR000390-1"/>
    </source>
</evidence>
<feature type="active site" description="Proton acceptor" evidence="2">
    <location>
        <position position="184"/>
    </location>
</feature>
<keyword evidence="3 4" id="KW-0663">Pyridoxal phosphate</keyword>
<dbReference type="EMBL" id="AP022582">
    <property type="protein sequence ID" value="BBY00470.1"/>
    <property type="molecule type" value="Genomic_DNA"/>
</dbReference>
<dbReference type="Proteomes" id="UP000466632">
    <property type="component" value="Chromosome"/>
</dbReference>
<dbReference type="InterPro" id="IPR000653">
    <property type="entry name" value="DegT/StrS_aminotransferase"/>
</dbReference>
<dbReference type="FunFam" id="3.40.640.10:FF:000037">
    <property type="entry name" value="dTDP-4-amino-4,6-dideoxygalactose transaminase"/>
    <property type="match status" value="1"/>
</dbReference>
<keyword evidence="6" id="KW-1185">Reference proteome</keyword>
<dbReference type="NCBIfam" id="NF008687">
    <property type="entry name" value="PRK11706.1"/>
    <property type="match status" value="1"/>
</dbReference>
<dbReference type="Gene3D" id="3.90.1150.10">
    <property type="entry name" value="Aspartate Aminotransferase, domain 1"/>
    <property type="match status" value="1"/>
</dbReference>
<gene>
    <name evidence="5" type="primary">wecE</name>
    <name evidence="5" type="ORF">MSEO_09690</name>
</gene>
<dbReference type="InterPro" id="IPR012749">
    <property type="entry name" value="WecE-like"/>
</dbReference>
<comment type="cofactor">
    <cofactor evidence="1">
        <name>pyridoxal 5'-phosphate</name>
        <dbReference type="ChEBI" id="CHEBI:597326"/>
    </cofactor>
</comment>
<evidence type="ECO:0000256" key="1">
    <source>
        <dbReference type="ARBA" id="ARBA00001933"/>
    </source>
</evidence>
<dbReference type="Pfam" id="PF01041">
    <property type="entry name" value="DegT_DnrJ_EryC1"/>
    <property type="match status" value="1"/>
</dbReference>
<sequence length="388" mass="42756">MAIRIPFNKPCVVGSELSYVGQAVTGGHASGDGPFTKRAQAMLETCFGANRVLLTTSCTAALELAALLCDLQPGDEVIIPSYTFVSTANAFVLRGAKPVFVDIRSDTLNIDERLIEQAITPRTRAIFPVHYAGVACEMDVIMDIAERHGLLVVEDAAQGVGARFKDRWLGTIGHLGCYSFHETKNISCGEGGALVINDPAMEERAEILRDKGTNRSQYMRGQVDKYTWVDVGSSYLPSDMLAAFLVGQIENMEKITRRRGEIFDRYASILAPLVERGLIRIPVVPPECATNYHMFYVLTADVGERTALIDYLAAAGVLAVFHYVPLHSSPFARMLGVSQIDLPKTDELSSRLLRLPMYFDLTDDEVEEVAGIVLEFYQRAYPPRCYGA</sequence>
<dbReference type="NCBIfam" id="TIGR02379">
    <property type="entry name" value="ECA_wecE"/>
    <property type="match status" value="1"/>
</dbReference>
<dbReference type="PANTHER" id="PTHR30244:SF34">
    <property type="entry name" value="DTDP-4-AMINO-4,6-DIDEOXYGALACTOSE TRANSAMINASE"/>
    <property type="match status" value="1"/>
</dbReference>
<dbReference type="PANTHER" id="PTHR30244">
    <property type="entry name" value="TRANSAMINASE"/>
    <property type="match status" value="1"/>
</dbReference>
<dbReference type="GO" id="GO:0000271">
    <property type="term" value="P:polysaccharide biosynthetic process"/>
    <property type="evidence" value="ECO:0007669"/>
    <property type="project" value="TreeGrafter"/>
</dbReference>
<dbReference type="GO" id="GO:0019180">
    <property type="term" value="F:dTDP-4-amino-4,6-dideoxygalactose transaminase activity"/>
    <property type="evidence" value="ECO:0007669"/>
    <property type="project" value="TreeGrafter"/>
</dbReference>
<dbReference type="GO" id="GO:0030170">
    <property type="term" value="F:pyridoxal phosphate binding"/>
    <property type="evidence" value="ECO:0007669"/>
    <property type="project" value="TreeGrafter"/>
</dbReference>
<dbReference type="PIRSF" id="PIRSF000390">
    <property type="entry name" value="PLP_StrS"/>
    <property type="match status" value="1"/>
</dbReference>
<dbReference type="AlphaFoldDB" id="A0A7I7NW49"/>
<comment type="similarity">
    <text evidence="4">Belongs to the DegT/DnrJ/EryC1 family.</text>
</comment>
<organism evidence="5 6">
    <name type="scientific">Mycobacterium seoulense</name>
    <dbReference type="NCBI Taxonomy" id="386911"/>
    <lineage>
        <taxon>Bacteria</taxon>
        <taxon>Bacillati</taxon>
        <taxon>Actinomycetota</taxon>
        <taxon>Actinomycetes</taxon>
        <taxon>Mycobacteriales</taxon>
        <taxon>Mycobacteriaceae</taxon>
        <taxon>Mycobacterium</taxon>
    </lineage>
</organism>
<dbReference type="KEGG" id="mseo:MSEO_09690"/>
<protein>
    <submittedName>
        <fullName evidence="5">dTDP-4-amino-4,6-dideoxygalactose transaminase</fullName>
    </submittedName>
</protein>
<evidence type="ECO:0000256" key="3">
    <source>
        <dbReference type="PIRSR" id="PIRSR000390-2"/>
    </source>
</evidence>
<dbReference type="SUPFAM" id="SSF53383">
    <property type="entry name" value="PLP-dependent transferases"/>
    <property type="match status" value="1"/>
</dbReference>
<dbReference type="InterPro" id="IPR015424">
    <property type="entry name" value="PyrdxlP-dep_Trfase"/>
</dbReference>
<dbReference type="RefSeq" id="WP_174813794.1">
    <property type="nucleotide sequence ID" value="NZ_AP022582.1"/>
</dbReference>
<feature type="modified residue" description="N6-(pyridoxal phosphate)lysine" evidence="3">
    <location>
        <position position="184"/>
    </location>
</feature>
<evidence type="ECO:0000256" key="4">
    <source>
        <dbReference type="RuleBase" id="RU004508"/>
    </source>
</evidence>
<evidence type="ECO:0000313" key="6">
    <source>
        <dbReference type="Proteomes" id="UP000466632"/>
    </source>
</evidence>
<name>A0A7I7NW49_9MYCO</name>
<accession>A0A7I7NW49</accession>
<proteinExistence type="inferred from homology"/>
<evidence type="ECO:0000313" key="5">
    <source>
        <dbReference type="EMBL" id="BBY00470.1"/>
    </source>
</evidence>
<dbReference type="InterPro" id="IPR015421">
    <property type="entry name" value="PyrdxlP-dep_Trfase_major"/>
</dbReference>
<dbReference type="CDD" id="cd00616">
    <property type="entry name" value="AHBA_syn"/>
    <property type="match status" value="1"/>
</dbReference>
<dbReference type="Gene3D" id="3.40.640.10">
    <property type="entry name" value="Type I PLP-dependent aspartate aminotransferase-like (Major domain)"/>
    <property type="match status" value="1"/>
</dbReference>
<dbReference type="InterPro" id="IPR015422">
    <property type="entry name" value="PyrdxlP-dep_Trfase_small"/>
</dbReference>